<evidence type="ECO:0000313" key="2">
    <source>
        <dbReference type="EMBL" id="NIH53570.1"/>
    </source>
</evidence>
<keyword evidence="1" id="KW-0472">Membrane</keyword>
<feature type="transmembrane region" description="Helical" evidence="1">
    <location>
        <begin position="97"/>
        <end position="117"/>
    </location>
</feature>
<accession>A0A7X5R1D0</accession>
<sequence length="391" mass="42425">MTSPLLHEQRINAPANQVVFLQPTGYAQPAVKKNAGFVVAIIALVLLAFIFIAVVAFMMSFLGSGAVIGCSLVALIPLTVVLLTAAWVDRWEPEPRLALAFAFLWGAGMSVLLSLLVDTAVQVSLMVTGATGSEVMSTVVQAPLVEEASKGAGLLLVLLVWRKTFDGVVDGLVYAMVIAAGFAFTENILYFGDALATSGSMGLTETFVLRGILSPFAHAMFTACTGFALGFAVSRGGGYRIPTYFVVGLAGAISLHALWNGSTYVNFFALYALVQVPMFSLCIWFVFIVRRQERLLTERRLMEYAAAGWFSPGEVHMLATKKGRAGAKRWAKLQDEPHRRAMQALLSQSTRLAYTRQRIVTGHDRAGSIALEAELLRSTAELRRFLSGDFR</sequence>
<feature type="transmembrane region" description="Helical" evidence="1">
    <location>
        <begin position="37"/>
        <end position="59"/>
    </location>
</feature>
<reference evidence="2 3" key="1">
    <citation type="submission" date="2020-02" db="EMBL/GenBank/DDBJ databases">
        <title>Sequencing the genomes of 1000 actinobacteria strains.</title>
        <authorList>
            <person name="Klenk H.-P."/>
        </authorList>
    </citation>
    <scope>NUCLEOTIDE SEQUENCE [LARGE SCALE GENOMIC DNA]</scope>
    <source>
        <strain evidence="2 3">DSM 27960</strain>
    </source>
</reference>
<dbReference type="AlphaFoldDB" id="A0A7X5R1D0"/>
<feature type="transmembrane region" description="Helical" evidence="1">
    <location>
        <begin position="65"/>
        <end position="85"/>
    </location>
</feature>
<keyword evidence="3" id="KW-1185">Reference proteome</keyword>
<dbReference type="Pfam" id="PF13367">
    <property type="entry name" value="PrsW-protease"/>
    <property type="match status" value="1"/>
</dbReference>
<dbReference type="Proteomes" id="UP000541033">
    <property type="component" value="Unassembled WGS sequence"/>
</dbReference>
<dbReference type="RefSeq" id="WP_167149288.1">
    <property type="nucleotide sequence ID" value="NZ_JAAMOX010000001.1"/>
</dbReference>
<name>A0A7X5R1D0_9MICO</name>
<feature type="transmembrane region" description="Helical" evidence="1">
    <location>
        <begin position="172"/>
        <end position="192"/>
    </location>
</feature>
<dbReference type="InterPro" id="IPR026898">
    <property type="entry name" value="PrsW"/>
</dbReference>
<protein>
    <submittedName>
        <fullName evidence="2">RsiW-degrading membrane proteinase PrsW (M82 family)</fullName>
    </submittedName>
</protein>
<feature type="transmembrane region" description="Helical" evidence="1">
    <location>
        <begin position="241"/>
        <end position="259"/>
    </location>
</feature>
<feature type="transmembrane region" description="Helical" evidence="1">
    <location>
        <begin position="212"/>
        <end position="234"/>
    </location>
</feature>
<evidence type="ECO:0000256" key="1">
    <source>
        <dbReference type="SAM" id="Phobius"/>
    </source>
</evidence>
<dbReference type="GO" id="GO:0008233">
    <property type="term" value="F:peptidase activity"/>
    <property type="evidence" value="ECO:0007669"/>
    <property type="project" value="InterPro"/>
</dbReference>
<organism evidence="2 3">
    <name type="scientific">Lysinibacter cavernae</name>
    <dbReference type="NCBI Taxonomy" id="1640652"/>
    <lineage>
        <taxon>Bacteria</taxon>
        <taxon>Bacillati</taxon>
        <taxon>Actinomycetota</taxon>
        <taxon>Actinomycetes</taxon>
        <taxon>Micrococcales</taxon>
        <taxon>Microbacteriaceae</taxon>
        <taxon>Lysinibacter</taxon>
    </lineage>
</organism>
<dbReference type="PANTHER" id="PTHR36844:SF1">
    <property type="entry name" value="PROTEASE PRSW"/>
    <property type="match status" value="1"/>
</dbReference>
<evidence type="ECO:0000313" key="3">
    <source>
        <dbReference type="Proteomes" id="UP000541033"/>
    </source>
</evidence>
<dbReference type="EMBL" id="JAAMOX010000001">
    <property type="protein sequence ID" value="NIH53570.1"/>
    <property type="molecule type" value="Genomic_DNA"/>
</dbReference>
<keyword evidence="1" id="KW-1133">Transmembrane helix</keyword>
<proteinExistence type="predicted"/>
<keyword evidence="1" id="KW-0812">Transmembrane</keyword>
<gene>
    <name evidence="2" type="ORF">FHX76_001438</name>
</gene>
<comment type="caution">
    <text evidence="2">The sequence shown here is derived from an EMBL/GenBank/DDBJ whole genome shotgun (WGS) entry which is preliminary data.</text>
</comment>
<dbReference type="PANTHER" id="PTHR36844">
    <property type="entry name" value="PROTEASE PRSW"/>
    <property type="match status" value="1"/>
</dbReference>
<feature type="transmembrane region" description="Helical" evidence="1">
    <location>
        <begin position="265"/>
        <end position="289"/>
    </location>
</feature>